<evidence type="ECO:0000313" key="2">
    <source>
        <dbReference type="Proteomes" id="UP001061070"/>
    </source>
</evidence>
<proteinExistence type="predicted"/>
<name>A0ABQ0QDG9_9PROT</name>
<gene>
    <name evidence="1" type="ORF">AA0228_2228</name>
</gene>
<accession>A0ABQ0QDG9</accession>
<protein>
    <submittedName>
        <fullName evidence="1">Uncharacterized protein</fullName>
    </submittedName>
</protein>
<organism evidence="1 2">
    <name type="scientific">Gluconobacter frateurii NRIC 0228</name>
    <dbReference type="NCBI Taxonomy" id="1307946"/>
    <lineage>
        <taxon>Bacteria</taxon>
        <taxon>Pseudomonadati</taxon>
        <taxon>Pseudomonadota</taxon>
        <taxon>Alphaproteobacteria</taxon>
        <taxon>Acetobacterales</taxon>
        <taxon>Acetobacteraceae</taxon>
        <taxon>Gluconobacter</taxon>
    </lineage>
</organism>
<keyword evidence="2" id="KW-1185">Reference proteome</keyword>
<dbReference type="EMBL" id="BAQW01000011">
    <property type="protein sequence ID" value="GBR14314.1"/>
    <property type="molecule type" value="Genomic_DNA"/>
</dbReference>
<reference evidence="1" key="1">
    <citation type="submission" date="2013-04" db="EMBL/GenBank/DDBJ databases">
        <title>The genome sequencing project of 58 acetic acid bacteria.</title>
        <authorList>
            <person name="Okamoto-Kainuma A."/>
            <person name="Ishikawa M."/>
            <person name="Umino S."/>
            <person name="Koizumi Y."/>
            <person name="Shiwa Y."/>
            <person name="Yoshikawa H."/>
            <person name="Matsutani M."/>
            <person name="Matsushita K."/>
        </authorList>
    </citation>
    <scope>NUCLEOTIDE SEQUENCE</scope>
    <source>
        <strain evidence="1">NRIC 0228</strain>
    </source>
</reference>
<dbReference type="Proteomes" id="UP001061070">
    <property type="component" value="Unassembled WGS sequence"/>
</dbReference>
<evidence type="ECO:0000313" key="1">
    <source>
        <dbReference type="EMBL" id="GBR14314.1"/>
    </source>
</evidence>
<sequence>MGRFVPGAAARNNGDFRFIPVPPENNVDIVMSRKAAEVTSSRRSQKSVYAFGDESVAVIVKALHRILDPQRTDNEENTST</sequence>
<comment type="caution">
    <text evidence="1">The sequence shown here is derived from an EMBL/GenBank/DDBJ whole genome shotgun (WGS) entry which is preliminary data.</text>
</comment>